<dbReference type="Gene3D" id="2.30.38.10">
    <property type="entry name" value="Luciferase, Domain 3"/>
    <property type="match status" value="1"/>
</dbReference>
<keyword evidence="3" id="KW-0597">Phosphoprotein</keyword>
<evidence type="ECO:0000313" key="6">
    <source>
        <dbReference type="EMBL" id="SCF33953.1"/>
    </source>
</evidence>
<dbReference type="GO" id="GO:0043041">
    <property type="term" value="P:amino acid activation for nonribosomal peptide biosynthetic process"/>
    <property type="evidence" value="ECO:0007669"/>
    <property type="project" value="TreeGrafter"/>
</dbReference>
<dbReference type="InterPro" id="IPR020806">
    <property type="entry name" value="PKS_PP-bd"/>
</dbReference>
<dbReference type="SUPFAM" id="SSF47336">
    <property type="entry name" value="ACP-like"/>
    <property type="match status" value="1"/>
</dbReference>
<protein>
    <submittedName>
        <fullName evidence="6">Amino acid adenylation domain-containing protein</fullName>
    </submittedName>
</protein>
<comment type="cofactor">
    <cofactor evidence="1">
        <name>pantetheine 4'-phosphate</name>
        <dbReference type="ChEBI" id="CHEBI:47942"/>
    </cofactor>
</comment>
<proteinExistence type="predicted"/>
<dbReference type="SUPFAM" id="SSF52777">
    <property type="entry name" value="CoA-dependent acyltransferases"/>
    <property type="match status" value="2"/>
</dbReference>
<dbReference type="RefSeq" id="WP_091048497.1">
    <property type="nucleotide sequence ID" value="NZ_FMCV01000018.1"/>
</dbReference>
<evidence type="ECO:0000256" key="2">
    <source>
        <dbReference type="ARBA" id="ARBA00022450"/>
    </source>
</evidence>
<feature type="compositionally biased region" description="Pro residues" evidence="4">
    <location>
        <begin position="159"/>
        <end position="172"/>
    </location>
</feature>
<dbReference type="InterPro" id="IPR010071">
    <property type="entry name" value="AA_adenyl_dom"/>
</dbReference>
<feature type="compositionally biased region" description="Basic and acidic residues" evidence="4">
    <location>
        <begin position="1003"/>
        <end position="1023"/>
    </location>
</feature>
<dbReference type="Gene3D" id="3.30.559.10">
    <property type="entry name" value="Chloramphenicol acetyltransferase-like domain"/>
    <property type="match status" value="2"/>
</dbReference>
<dbReference type="InterPro" id="IPR020845">
    <property type="entry name" value="AMP-binding_CS"/>
</dbReference>
<organism evidence="6 7">
    <name type="scientific">Micromonospora marina</name>
    <dbReference type="NCBI Taxonomy" id="307120"/>
    <lineage>
        <taxon>Bacteria</taxon>
        <taxon>Bacillati</taxon>
        <taxon>Actinomycetota</taxon>
        <taxon>Actinomycetes</taxon>
        <taxon>Micromonosporales</taxon>
        <taxon>Micromonosporaceae</taxon>
        <taxon>Micromonospora</taxon>
    </lineage>
</organism>
<dbReference type="PANTHER" id="PTHR45527:SF1">
    <property type="entry name" value="FATTY ACID SYNTHASE"/>
    <property type="match status" value="1"/>
</dbReference>
<dbReference type="PANTHER" id="PTHR45527">
    <property type="entry name" value="NONRIBOSOMAL PEPTIDE SYNTHETASE"/>
    <property type="match status" value="1"/>
</dbReference>
<keyword evidence="2" id="KW-0596">Phosphopantetheine</keyword>
<dbReference type="PROSITE" id="PS00455">
    <property type="entry name" value="AMP_BINDING"/>
    <property type="match status" value="1"/>
</dbReference>
<dbReference type="Gene3D" id="3.30.559.30">
    <property type="entry name" value="Nonribosomal peptide synthetase, condensation domain"/>
    <property type="match status" value="1"/>
</dbReference>
<accession>A0A1C4ZLT5</accession>
<evidence type="ECO:0000313" key="7">
    <source>
        <dbReference type="Proteomes" id="UP000198551"/>
    </source>
</evidence>
<name>A0A1C4ZLT5_9ACTN</name>
<feature type="region of interest" description="Disordered" evidence="4">
    <location>
        <begin position="979"/>
        <end position="1023"/>
    </location>
</feature>
<dbReference type="GO" id="GO:0044550">
    <property type="term" value="P:secondary metabolite biosynthetic process"/>
    <property type="evidence" value="ECO:0007669"/>
    <property type="project" value="TreeGrafter"/>
</dbReference>
<dbReference type="EMBL" id="FMCV01000018">
    <property type="protein sequence ID" value="SCF33953.1"/>
    <property type="molecule type" value="Genomic_DNA"/>
</dbReference>
<reference evidence="7" key="1">
    <citation type="submission" date="2016-06" db="EMBL/GenBank/DDBJ databases">
        <authorList>
            <person name="Varghese N."/>
        </authorList>
    </citation>
    <scope>NUCLEOTIDE SEQUENCE [LARGE SCALE GENOMIC DNA]</scope>
    <source>
        <strain evidence="7">DSM 45555</strain>
    </source>
</reference>
<dbReference type="CDD" id="cd05930">
    <property type="entry name" value="A_NRPS"/>
    <property type="match status" value="1"/>
</dbReference>
<dbReference type="SMART" id="SM00823">
    <property type="entry name" value="PKS_PP"/>
    <property type="match status" value="1"/>
</dbReference>
<dbReference type="Pfam" id="PF00550">
    <property type="entry name" value="PP-binding"/>
    <property type="match status" value="1"/>
</dbReference>
<dbReference type="InterPro" id="IPR025110">
    <property type="entry name" value="AMP-bd_C"/>
</dbReference>
<dbReference type="Gene3D" id="3.30.300.30">
    <property type="match status" value="1"/>
</dbReference>
<feature type="region of interest" description="Disordered" evidence="4">
    <location>
        <begin position="1"/>
        <end position="26"/>
    </location>
</feature>
<dbReference type="InterPro" id="IPR000873">
    <property type="entry name" value="AMP-dep_synth/lig_dom"/>
</dbReference>
<dbReference type="SUPFAM" id="SSF56801">
    <property type="entry name" value="Acetyl-CoA synthetase-like"/>
    <property type="match status" value="1"/>
</dbReference>
<dbReference type="PROSITE" id="PS50075">
    <property type="entry name" value="CARRIER"/>
    <property type="match status" value="1"/>
</dbReference>
<dbReference type="FunFam" id="3.40.50.12780:FF:000012">
    <property type="entry name" value="Non-ribosomal peptide synthetase"/>
    <property type="match status" value="1"/>
</dbReference>
<dbReference type="Pfam" id="PF00501">
    <property type="entry name" value="AMP-binding"/>
    <property type="match status" value="1"/>
</dbReference>
<dbReference type="InterPro" id="IPR036736">
    <property type="entry name" value="ACP-like_sf"/>
</dbReference>
<dbReference type="FunFam" id="1.10.1200.10:FF:000005">
    <property type="entry name" value="Nonribosomal peptide synthetase 1"/>
    <property type="match status" value="1"/>
</dbReference>
<dbReference type="InterPro" id="IPR045851">
    <property type="entry name" value="AMP-bd_C_sf"/>
</dbReference>
<feature type="region of interest" description="Disordered" evidence="4">
    <location>
        <begin position="157"/>
        <end position="184"/>
    </location>
</feature>
<evidence type="ECO:0000256" key="4">
    <source>
        <dbReference type="SAM" id="MobiDB-lite"/>
    </source>
</evidence>
<dbReference type="GO" id="GO:0031177">
    <property type="term" value="F:phosphopantetheine binding"/>
    <property type="evidence" value="ECO:0007669"/>
    <property type="project" value="InterPro"/>
</dbReference>
<gene>
    <name evidence="6" type="ORF">GA0070215_118110</name>
</gene>
<dbReference type="Pfam" id="PF13193">
    <property type="entry name" value="AMP-binding_C"/>
    <property type="match status" value="1"/>
</dbReference>
<evidence type="ECO:0000256" key="3">
    <source>
        <dbReference type="ARBA" id="ARBA00022553"/>
    </source>
</evidence>
<evidence type="ECO:0000256" key="1">
    <source>
        <dbReference type="ARBA" id="ARBA00001957"/>
    </source>
</evidence>
<dbReference type="Gene3D" id="3.40.50.1820">
    <property type="entry name" value="alpha/beta hydrolase"/>
    <property type="match status" value="1"/>
</dbReference>
<dbReference type="AlphaFoldDB" id="A0A1C4ZLT5"/>
<feature type="domain" description="Carrier" evidence="5">
    <location>
        <begin position="906"/>
        <end position="981"/>
    </location>
</feature>
<keyword evidence="7" id="KW-1185">Reference proteome</keyword>
<dbReference type="Proteomes" id="UP000198551">
    <property type="component" value="Unassembled WGS sequence"/>
</dbReference>
<dbReference type="InterPro" id="IPR023213">
    <property type="entry name" value="CAT-like_dom_sf"/>
</dbReference>
<dbReference type="NCBIfam" id="TIGR01733">
    <property type="entry name" value="AA-adenyl-dom"/>
    <property type="match status" value="1"/>
</dbReference>
<sequence>MTETLPAYRTSRQQRDRFAAGPPRPVSARITIDGPVDAARLRAAVAAVVERHEAVRTVLLSAAVPDGVVQQILPTARAWAWGEGPLDAERGPLLRAVLTPAATGAGELVLTTYDRNADPASLVTLAGEVACGHAGQVPTDEVVQYPQYAQWQHDLAHEPLPPTEPVSGPPLPFAVDGEDDEPDQDHPVVVDGIESALAGLHRDDLGATVLAAWAALLARLGDTTRVTVAVLGDGRAGAELDGAVGPYAHHLPVTVPVPEQVSGGALVAAGSAGVRAARSWQDRSDAPELPPDLPALALVDLAGTPPVAGHRVTGVSCPPPPGPIGLIVERTGDAVALRVHLRPGRFLPGTGPVLADQLGAVLSHLLCAPDRPVGAADLFTVRTRNLLDTVRAQPSESPDGPADILGQLAEQVRRDPQRTAVGDAQRTLSYAQLDDESMRLAAHLRGRGVGPGELVAICLEPGCDALVAIVAVMRVGAAWLPVDPEWPVARTRRVIRSSGSSVLVSTDRLLTAGAPAAADGTVVRLDHDDWREAVPAAGALTVPDGSDLAYVMYTSGSTGTPKGVAVTHRGLGNYLRWARQAYRLGPDTVSLAHSPLSFDLTVTSLLAPLTAGGRVHAGPGGVRGLVRGLAEQPVTLLKLTPAHLGLLSRAVPAEHLAALRTVVVGGEALTEAAVAPWRALAPDALLVNEYGPTETVVGCCVHPSRRSTGRPSVPIGRPIASTQVHLLDPAGRRVGLGCVGELYVGGAGVARGYHRAPDATAERFVPDPFDAGRRLYRTGDLARYLPSGDLEYVGRTDDQVQIRGYRVELGEVESVLGRHPDVAEAAATVRSDPPTLHGYVVAAPGARPDPAELRSFLANRLPAYLVPASVTVVASLPTTANGKVDRSRLPDPGGATVEARADAHDASADTLEQRIAGIWASTLGVTEVGLHDNFFDLGGHSFLLVELAGRLREEFGPAVTVLTVVEHPTVASLAAAIGARRGTPADGPGRQPEATIEPPTADSRADLRRRAQAAARERHGSTR</sequence>
<dbReference type="GO" id="GO:0005737">
    <property type="term" value="C:cytoplasm"/>
    <property type="evidence" value="ECO:0007669"/>
    <property type="project" value="TreeGrafter"/>
</dbReference>
<dbReference type="Gene3D" id="3.40.50.980">
    <property type="match status" value="2"/>
</dbReference>
<dbReference type="InterPro" id="IPR029058">
    <property type="entry name" value="AB_hydrolase_fold"/>
</dbReference>
<dbReference type="InterPro" id="IPR009081">
    <property type="entry name" value="PP-bd_ACP"/>
</dbReference>
<evidence type="ECO:0000259" key="5">
    <source>
        <dbReference type="PROSITE" id="PS50075"/>
    </source>
</evidence>